<dbReference type="CDD" id="cd08421">
    <property type="entry name" value="PBP2_LTTR_like_1"/>
    <property type="match status" value="1"/>
</dbReference>
<dbReference type="PANTHER" id="PTHR30419:SF2">
    <property type="entry name" value="LYSR FAMILY TRANSCRIPTIONAL REGULATOR"/>
    <property type="match status" value="1"/>
</dbReference>
<evidence type="ECO:0000256" key="2">
    <source>
        <dbReference type="ARBA" id="ARBA00023015"/>
    </source>
</evidence>
<dbReference type="AlphaFoldDB" id="A0A6S7A806"/>
<dbReference type="Pfam" id="PF03466">
    <property type="entry name" value="LysR_substrate"/>
    <property type="match status" value="1"/>
</dbReference>
<protein>
    <submittedName>
        <fullName evidence="6">HTH-type transcriptional regulator CynR</fullName>
    </submittedName>
</protein>
<dbReference type="Gene3D" id="3.40.190.290">
    <property type="match status" value="1"/>
</dbReference>
<reference evidence="6 7" key="1">
    <citation type="submission" date="2020-04" db="EMBL/GenBank/DDBJ databases">
        <authorList>
            <person name="De Canck E."/>
        </authorList>
    </citation>
    <scope>NUCLEOTIDE SEQUENCE [LARGE SCALE GENOMIC DNA]</scope>
    <source>
        <strain evidence="6 7">LMG 3458</strain>
    </source>
</reference>
<dbReference type="SUPFAM" id="SSF53850">
    <property type="entry name" value="Periplasmic binding protein-like II"/>
    <property type="match status" value="1"/>
</dbReference>
<dbReference type="Proteomes" id="UP000494111">
    <property type="component" value="Unassembled WGS sequence"/>
</dbReference>
<keyword evidence="2" id="KW-0805">Transcription regulation</keyword>
<dbReference type="SUPFAM" id="SSF46785">
    <property type="entry name" value="Winged helix' DNA-binding domain"/>
    <property type="match status" value="1"/>
</dbReference>
<name>A0A6S7A806_9BURK</name>
<dbReference type="PROSITE" id="PS50931">
    <property type="entry name" value="HTH_LYSR"/>
    <property type="match status" value="1"/>
</dbReference>
<dbReference type="InterPro" id="IPR050950">
    <property type="entry name" value="HTH-type_LysR_regulators"/>
</dbReference>
<dbReference type="GO" id="GO:0003677">
    <property type="term" value="F:DNA binding"/>
    <property type="evidence" value="ECO:0007669"/>
    <property type="project" value="UniProtKB-KW"/>
</dbReference>
<dbReference type="Pfam" id="PF00126">
    <property type="entry name" value="HTH_1"/>
    <property type="match status" value="1"/>
</dbReference>
<dbReference type="InterPro" id="IPR000847">
    <property type="entry name" value="LysR_HTH_N"/>
</dbReference>
<evidence type="ECO:0000256" key="3">
    <source>
        <dbReference type="ARBA" id="ARBA00023125"/>
    </source>
</evidence>
<dbReference type="Gene3D" id="1.10.10.10">
    <property type="entry name" value="Winged helix-like DNA-binding domain superfamily/Winged helix DNA-binding domain"/>
    <property type="match status" value="1"/>
</dbReference>
<dbReference type="InterPro" id="IPR005119">
    <property type="entry name" value="LysR_subst-bd"/>
</dbReference>
<dbReference type="InterPro" id="IPR036388">
    <property type="entry name" value="WH-like_DNA-bd_sf"/>
</dbReference>
<comment type="similarity">
    <text evidence="1">Belongs to the LysR transcriptional regulatory family.</text>
</comment>
<evidence type="ECO:0000256" key="1">
    <source>
        <dbReference type="ARBA" id="ARBA00009437"/>
    </source>
</evidence>
<evidence type="ECO:0000259" key="5">
    <source>
        <dbReference type="PROSITE" id="PS50931"/>
    </source>
</evidence>
<proteinExistence type="inferred from homology"/>
<sequence>MNPARVDFVTLRLFCAVAETGSLTKGAARCNLALSAASRRIADFEAAAKAVLLERRSQGVRLTPAGHIALQHALRLFQGFELFGNELDEYSNGSRGHIRLWANMSALVEFLPAALSRFLARYPDTHVEVEEQLSGDIVPALIDGIADIGVFVGGVPADGLDVQPFQTDELVLLVAASHPVAARKKIAFEACLDYDFVGLNRGSSLLNLIRAAAQEAGRPLRLRVQVRSFDAMAEMIANNLGIGVLPAGACAHRLQPGRLRAVKLTDAWAKRDLVLATNPNRPLTRAAGLLVSHLMGLPVPAARG</sequence>
<dbReference type="PANTHER" id="PTHR30419">
    <property type="entry name" value="HTH-TYPE TRANSCRIPTIONAL REGULATOR YBHD"/>
    <property type="match status" value="1"/>
</dbReference>
<evidence type="ECO:0000313" key="7">
    <source>
        <dbReference type="Proteomes" id="UP000494111"/>
    </source>
</evidence>
<dbReference type="InterPro" id="IPR036390">
    <property type="entry name" value="WH_DNA-bd_sf"/>
</dbReference>
<feature type="domain" description="HTH lysR-type" evidence="5">
    <location>
        <begin position="11"/>
        <end position="63"/>
    </location>
</feature>
<evidence type="ECO:0000313" key="6">
    <source>
        <dbReference type="EMBL" id="CAB3718688.1"/>
    </source>
</evidence>
<accession>A0A6S7A806</accession>
<keyword evidence="3" id="KW-0238">DNA-binding</keyword>
<evidence type="ECO:0000256" key="4">
    <source>
        <dbReference type="ARBA" id="ARBA00023163"/>
    </source>
</evidence>
<dbReference type="GO" id="GO:0005829">
    <property type="term" value="C:cytosol"/>
    <property type="evidence" value="ECO:0007669"/>
    <property type="project" value="TreeGrafter"/>
</dbReference>
<organism evidence="6 7">
    <name type="scientific">Achromobacter deleyi</name>
    <dbReference type="NCBI Taxonomy" id="1353891"/>
    <lineage>
        <taxon>Bacteria</taxon>
        <taxon>Pseudomonadati</taxon>
        <taxon>Pseudomonadota</taxon>
        <taxon>Betaproteobacteria</taxon>
        <taxon>Burkholderiales</taxon>
        <taxon>Alcaligenaceae</taxon>
        <taxon>Achromobacter</taxon>
    </lineage>
</organism>
<gene>
    <name evidence="6" type="primary">cynR_12</name>
    <name evidence="6" type="ORF">LMG3458_03761</name>
</gene>
<dbReference type="GO" id="GO:0003700">
    <property type="term" value="F:DNA-binding transcription factor activity"/>
    <property type="evidence" value="ECO:0007669"/>
    <property type="project" value="InterPro"/>
</dbReference>
<dbReference type="EMBL" id="CADIJO010000013">
    <property type="protein sequence ID" value="CAB3718688.1"/>
    <property type="molecule type" value="Genomic_DNA"/>
</dbReference>
<keyword evidence="4" id="KW-0804">Transcription</keyword>